<dbReference type="NCBIfam" id="TIGR02273">
    <property type="entry name" value="16S_RimM"/>
    <property type="match status" value="1"/>
</dbReference>
<accession>A0A7C0U2S0</accession>
<feature type="domain" description="RimM N-terminal" evidence="6">
    <location>
        <begin position="8"/>
        <end position="88"/>
    </location>
</feature>
<evidence type="ECO:0000313" key="8">
    <source>
        <dbReference type="EMBL" id="HDD44155.1"/>
    </source>
</evidence>
<dbReference type="InterPro" id="IPR036976">
    <property type="entry name" value="RimM_N_sf"/>
</dbReference>
<dbReference type="GO" id="GO:0006364">
    <property type="term" value="P:rRNA processing"/>
    <property type="evidence" value="ECO:0007669"/>
    <property type="project" value="UniProtKB-UniRule"/>
</dbReference>
<keyword evidence="4 5" id="KW-0143">Chaperone</keyword>
<dbReference type="Pfam" id="PF05239">
    <property type="entry name" value="PRC"/>
    <property type="match status" value="1"/>
</dbReference>
<keyword evidence="2 5" id="KW-0690">Ribosome biogenesis</keyword>
<gene>
    <name evidence="5 8" type="primary">rimM</name>
    <name evidence="8" type="ORF">ENG63_04755</name>
</gene>
<keyword evidence="1 5" id="KW-0963">Cytoplasm</keyword>
<dbReference type="GO" id="GO:0005840">
    <property type="term" value="C:ribosome"/>
    <property type="evidence" value="ECO:0007669"/>
    <property type="project" value="InterPro"/>
</dbReference>
<dbReference type="InterPro" id="IPR009000">
    <property type="entry name" value="Transl_B-barrel_sf"/>
</dbReference>
<dbReference type="AlphaFoldDB" id="A0A7C0U2S0"/>
<dbReference type="GO" id="GO:0005737">
    <property type="term" value="C:cytoplasm"/>
    <property type="evidence" value="ECO:0007669"/>
    <property type="project" value="UniProtKB-SubCell"/>
</dbReference>
<proteinExistence type="inferred from homology"/>
<evidence type="ECO:0000256" key="3">
    <source>
        <dbReference type="ARBA" id="ARBA00022552"/>
    </source>
</evidence>
<evidence type="ECO:0000256" key="5">
    <source>
        <dbReference type="HAMAP-Rule" id="MF_00014"/>
    </source>
</evidence>
<evidence type="ECO:0000256" key="1">
    <source>
        <dbReference type="ARBA" id="ARBA00022490"/>
    </source>
</evidence>
<comment type="domain">
    <text evidence="5">The PRC barrel domain binds ribosomal protein uS19.</text>
</comment>
<dbReference type="InterPro" id="IPR027275">
    <property type="entry name" value="PRC-brl_dom"/>
</dbReference>
<reference evidence="8" key="1">
    <citation type="journal article" date="2020" name="mSystems">
        <title>Genome- and Community-Level Interaction Insights into Carbon Utilization and Element Cycling Functions of Hydrothermarchaeota in Hydrothermal Sediment.</title>
        <authorList>
            <person name="Zhou Z."/>
            <person name="Liu Y."/>
            <person name="Xu W."/>
            <person name="Pan J."/>
            <person name="Luo Z.H."/>
            <person name="Li M."/>
        </authorList>
    </citation>
    <scope>NUCLEOTIDE SEQUENCE [LARGE SCALE GENOMIC DNA]</scope>
    <source>
        <strain evidence="8">HyVt-233</strain>
    </source>
</reference>
<dbReference type="SUPFAM" id="SSF50346">
    <property type="entry name" value="PRC-barrel domain"/>
    <property type="match status" value="1"/>
</dbReference>
<comment type="function">
    <text evidence="5">An accessory protein needed during the final step in the assembly of 30S ribosomal subunit, possibly for assembly of the head region. Essential for efficient processing of 16S rRNA. May be needed both before and after RbfA during the maturation of 16S rRNA. It has affinity for free ribosomal 30S subunits but not for 70S ribosomes.</text>
</comment>
<dbReference type="GO" id="GO:0043022">
    <property type="term" value="F:ribosome binding"/>
    <property type="evidence" value="ECO:0007669"/>
    <property type="project" value="InterPro"/>
</dbReference>
<dbReference type="InterPro" id="IPR011033">
    <property type="entry name" value="PRC_barrel-like_sf"/>
</dbReference>
<dbReference type="InterPro" id="IPR011961">
    <property type="entry name" value="RimM"/>
</dbReference>
<comment type="caution">
    <text evidence="8">The sequence shown here is derived from an EMBL/GenBank/DDBJ whole genome shotgun (WGS) entry which is preliminary data.</text>
</comment>
<evidence type="ECO:0000259" key="6">
    <source>
        <dbReference type="Pfam" id="PF01782"/>
    </source>
</evidence>
<keyword evidence="3 5" id="KW-0698">rRNA processing</keyword>
<dbReference type="Proteomes" id="UP000886289">
    <property type="component" value="Unassembled WGS sequence"/>
</dbReference>
<evidence type="ECO:0000259" key="7">
    <source>
        <dbReference type="Pfam" id="PF05239"/>
    </source>
</evidence>
<comment type="subunit">
    <text evidence="5">Binds ribosomal protein uS19.</text>
</comment>
<feature type="domain" description="PRC-barrel" evidence="7">
    <location>
        <begin position="97"/>
        <end position="169"/>
    </location>
</feature>
<dbReference type="Gene3D" id="2.40.30.60">
    <property type="entry name" value="RimM"/>
    <property type="match status" value="1"/>
</dbReference>
<dbReference type="EMBL" id="DRBS01000185">
    <property type="protein sequence ID" value="HDD44155.1"/>
    <property type="molecule type" value="Genomic_DNA"/>
</dbReference>
<dbReference type="HAMAP" id="MF_00014">
    <property type="entry name" value="Ribosome_mat_RimM"/>
    <property type="match status" value="1"/>
</dbReference>
<protein>
    <recommendedName>
        <fullName evidence="5">Ribosome maturation factor RimM</fullName>
    </recommendedName>
</protein>
<dbReference type="Pfam" id="PF01782">
    <property type="entry name" value="RimM"/>
    <property type="match status" value="1"/>
</dbReference>
<dbReference type="PANTHER" id="PTHR33692:SF1">
    <property type="entry name" value="RIBOSOME MATURATION FACTOR RIMM"/>
    <property type="match status" value="1"/>
</dbReference>
<name>A0A7C0U2S0_DESA2</name>
<dbReference type="PANTHER" id="PTHR33692">
    <property type="entry name" value="RIBOSOME MATURATION FACTOR RIMM"/>
    <property type="match status" value="1"/>
</dbReference>
<comment type="similarity">
    <text evidence="5">Belongs to the RimM family.</text>
</comment>
<dbReference type="InterPro" id="IPR002676">
    <property type="entry name" value="RimM_N"/>
</dbReference>
<organism evidence="8">
    <name type="scientific">Desulfofervidus auxilii</name>
    <dbReference type="NCBI Taxonomy" id="1621989"/>
    <lineage>
        <taxon>Bacteria</taxon>
        <taxon>Pseudomonadati</taxon>
        <taxon>Thermodesulfobacteriota</taxon>
        <taxon>Candidatus Desulfofervidia</taxon>
        <taxon>Candidatus Desulfofervidales</taxon>
        <taxon>Candidatus Desulfofervidaceae</taxon>
        <taxon>Candidatus Desulfofervidus</taxon>
    </lineage>
</organism>
<sequence length="173" mass="19984">MKEEFLLIGKVVNTHGIKGEVRVIPYTESIDSFRAAKEVYLKQKSGPFQKFHVVRVRPHKNIYIVALEGINHINNAEALIGANIYRKKSTLPPLTSPDEYYWHEVIGLEVRLITGEKIGKVKQIFNAGSNDIFVVYNRHKKKEYLIPSIEDVIEKFDWGKRILWIKPIDGLLD</sequence>
<evidence type="ECO:0000256" key="4">
    <source>
        <dbReference type="ARBA" id="ARBA00023186"/>
    </source>
</evidence>
<comment type="subcellular location">
    <subcellularLocation>
        <location evidence="5">Cytoplasm</location>
    </subcellularLocation>
</comment>
<dbReference type="Gene3D" id="2.30.30.240">
    <property type="entry name" value="PRC-barrel domain"/>
    <property type="match status" value="1"/>
</dbReference>
<dbReference type="SUPFAM" id="SSF50447">
    <property type="entry name" value="Translation proteins"/>
    <property type="match status" value="1"/>
</dbReference>
<evidence type="ECO:0000256" key="2">
    <source>
        <dbReference type="ARBA" id="ARBA00022517"/>
    </source>
</evidence>
<dbReference type="GO" id="GO:0042274">
    <property type="term" value="P:ribosomal small subunit biogenesis"/>
    <property type="evidence" value="ECO:0007669"/>
    <property type="project" value="UniProtKB-UniRule"/>
</dbReference>